<dbReference type="AlphaFoldDB" id="A0A0E9W730"/>
<reference evidence="1" key="1">
    <citation type="submission" date="2014-11" db="EMBL/GenBank/DDBJ databases">
        <authorList>
            <person name="Amaro Gonzalez C."/>
        </authorList>
    </citation>
    <scope>NUCLEOTIDE SEQUENCE</scope>
</reference>
<accession>A0A0E9W730</accession>
<sequence length="31" mass="3678">MLSVKLPSMDDAYYLRCRSMYSKVCIAFWSL</sequence>
<evidence type="ECO:0000313" key="1">
    <source>
        <dbReference type="EMBL" id="JAH86126.1"/>
    </source>
</evidence>
<name>A0A0E9W730_ANGAN</name>
<dbReference type="EMBL" id="GBXM01022451">
    <property type="protein sequence ID" value="JAH86126.1"/>
    <property type="molecule type" value="Transcribed_RNA"/>
</dbReference>
<organism evidence="1">
    <name type="scientific">Anguilla anguilla</name>
    <name type="common">European freshwater eel</name>
    <name type="synonym">Muraena anguilla</name>
    <dbReference type="NCBI Taxonomy" id="7936"/>
    <lineage>
        <taxon>Eukaryota</taxon>
        <taxon>Metazoa</taxon>
        <taxon>Chordata</taxon>
        <taxon>Craniata</taxon>
        <taxon>Vertebrata</taxon>
        <taxon>Euteleostomi</taxon>
        <taxon>Actinopterygii</taxon>
        <taxon>Neopterygii</taxon>
        <taxon>Teleostei</taxon>
        <taxon>Anguilliformes</taxon>
        <taxon>Anguillidae</taxon>
        <taxon>Anguilla</taxon>
    </lineage>
</organism>
<reference evidence="1" key="2">
    <citation type="journal article" date="2015" name="Fish Shellfish Immunol.">
        <title>Early steps in the European eel (Anguilla anguilla)-Vibrio vulnificus interaction in the gills: Role of the RtxA13 toxin.</title>
        <authorList>
            <person name="Callol A."/>
            <person name="Pajuelo D."/>
            <person name="Ebbesson L."/>
            <person name="Teles M."/>
            <person name="MacKenzie S."/>
            <person name="Amaro C."/>
        </authorList>
    </citation>
    <scope>NUCLEOTIDE SEQUENCE</scope>
</reference>
<proteinExistence type="predicted"/>
<protein>
    <submittedName>
        <fullName evidence="1">Uncharacterized protein</fullName>
    </submittedName>
</protein>